<evidence type="ECO:0000313" key="2">
    <source>
        <dbReference type="EMBL" id="EJT52614.1"/>
    </source>
</evidence>
<organism evidence="2 3">
    <name type="scientific">Trichosporon asahii var. asahii (strain ATCC 90039 / CBS 2479 / JCM 2466 / KCTC 7840 / NBRC 103889/ NCYC 2677 / UAMH 7654)</name>
    <name type="common">Yeast</name>
    <dbReference type="NCBI Taxonomy" id="1186058"/>
    <lineage>
        <taxon>Eukaryota</taxon>
        <taxon>Fungi</taxon>
        <taxon>Dikarya</taxon>
        <taxon>Basidiomycota</taxon>
        <taxon>Agaricomycotina</taxon>
        <taxon>Tremellomycetes</taxon>
        <taxon>Trichosporonales</taxon>
        <taxon>Trichosporonaceae</taxon>
        <taxon>Trichosporon</taxon>
    </lineage>
</organism>
<dbReference type="GeneID" id="25986581"/>
<gene>
    <name evidence="2" type="ORF">A1Q1_03068</name>
</gene>
<evidence type="ECO:0000313" key="3">
    <source>
        <dbReference type="Proteomes" id="UP000002748"/>
    </source>
</evidence>
<dbReference type="RefSeq" id="XP_014183633.1">
    <property type="nucleotide sequence ID" value="XM_014328158.1"/>
</dbReference>
<dbReference type="Proteomes" id="UP000002748">
    <property type="component" value="Unassembled WGS sequence"/>
</dbReference>
<dbReference type="VEuPathDB" id="FungiDB:A1Q1_03068"/>
<reference evidence="2 3" key="1">
    <citation type="journal article" date="2012" name="Eukaryot. Cell">
        <title>Draft genome sequence of CBS 2479, the standard type strain of Trichosporon asahii.</title>
        <authorList>
            <person name="Yang R.Y."/>
            <person name="Li H.T."/>
            <person name="Zhu H."/>
            <person name="Zhou G.P."/>
            <person name="Wang M."/>
            <person name="Wang L."/>
        </authorList>
    </citation>
    <scope>NUCLEOTIDE SEQUENCE [LARGE SCALE GENOMIC DNA]</scope>
    <source>
        <strain evidence="3">ATCC 90039 / CBS 2479 / JCM 2466 / KCTC 7840 / NCYC 2677 / UAMH 7654</strain>
    </source>
</reference>
<dbReference type="AlphaFoldDB" id="J6F6D3"/>
<name>J6F6D3_TRIAS</name>
<protein>
    <submittedName>
        <fullName evidence="2">Uncharacterized protein</fullName>
    </submittedName>
</protein>
<sequence>MSDQSTSTSKTQPQPDRLQPHESPAVPTRTMMVEAGGPLPDINRVLLPPRLVAFPRAEWSATRFSYPDFLYKEGMVREKFQWIARDASRAWGEVFRYANLDFALAPEQRGQLTPGSTEYTEAVLRSLSLAYADKAMQLTAWARNFRVLYKLKYTTVQEWHEGKWGMFEILCWAWNSYTSELGVVKPLRAKAWLYSDELFERLSFFGEDVLQEFWQPGYDSSNPPAYKPDWIDEAAYLRPWYPDPNTIPKQPLVVFGYSEDPKYASVPRYVDVHGQYFNSRTDEEAKEAREWWERYGNRREHPLDGLPVYTSDLVSESKPPPPSPTERAAGSGASAVP</sequence>
<dbReference type="EMBL" id="ALBS01000021">
    <property type="protein sequence ID" value="EJT52614.1"/>
    <property type="molecule type" value="Genomic_DNA"/>
</dbReference>
<proteinExistence type="predicted"/>
<feature type="region of interest" description="Disordered" evidence="1">
    <location>
        <begin position="300"/>
        <end position="337"/>
    </location>
</feature>
<evidence type="ECO:0000256" key="1">
    <source>
        <dbReference type="SAM" id="MobiDB-lite"/>
    </source>
</evidence>
<feature type="region of interest" description="Disordered" evidence="1">
    <location>
        <begin position="1"/>
        <end position="26"/>
    </location>
</feature>
<dbReference type="KEGG" id="tasa:A1Q1_03068"/>
<comment type="caution">
    <text evidence="2">The sequence shown here is derived from an EMBL/GenBank/DDBJ whole genome shotgun (WGS) entry which is preliminary data.</text>
</comment>
<dbReference type="HOGENOM" id="CLU_824357_0_0_1"/>
<feature type="compositionally biased region" description="Polar residues" evidence="1">
    <location>
        <begin position="1"/>
        <end position="14"/>
    </location>
</feature>
<accession>J6F6D3</accession>